<gene>
    <name evidence="1" type="ORF">CGL52_10480</name>
</gene>
<dbReference type="RefSeq" id="WP_116430576.1">
    <property type="nucleotide sequence ID" value="NZ_NMUF01000034.1"/>
</dbReference>
<evidence type="ECO:0000313" key="1">
    <source>
        <dbReference type="EMBL" id="RFA96827.1"/>
    </source>
</evidence>
<feature type="non-terminal residue" evidence="1">
    <location>
        <position position="1"/>
    </location>
</feature>
<sequence>YTTFYSSLQYTYIALTQAYIYPTPSGAEVKFVFRGGSGGLTITGVELDGRPAASFKVYVRGAEAGEVRAGDVGYIKADFPGVVVRPGWMPTGRVVTRQGFSFLFTPSVSQAEGRCPGE</sequence>
<organism evidence="1 2">
    <name type="scientific">Pyrobaculum aerophilum</name>
    <dbReference type="NCBI Taxonomy" id="13773"/>
    <lineage>
        <taxon>Archaea</taxon>
        <taxon>Thermoproteota</taxon>
        <taxon>Thermoprotei</taxon>
        <taxon>Thermoproteales</taxon>
        <taxon>Thermoproteaceae</taxon>
        <taxon>Pyrobaculum</taxon>
    </lineage>
</organism>
<protein>
    <submittedName>
        <fullName evidence="1">Uncharacterized protein</fullName>
    </submittedName>
</protein>
<comment type="caution">
    <text evidence="1">The sequence shown here is derived from an EMBL/GenBank/DDBJ whole genome shotgun (WGS) entry which is preliminary data.</text>
</comment>
<dbReference type="EMBL" id="NMUF01000034">
    <property type="protein sequence ID" value="RFA96827.1"/>
    <property type="molecule type" value="Genomic_DNA"/>
</dbReference>
<evidence type="ECO:0000313" key="2">
    <source>
        <dbReference type="Proteomes" id="UP000256877"/>
    </source>
</evidence>
<dbReference type="AlphaFoldDB" id="A0A371R0N6"/>
<name>A0A371R0N6_9CREN</name>
<reference evidence="1 2" key="1">
    <citation type="submission" date="2017-07" db="EMBL/GenBank/DDBJ databases">
        <title>Draft genome sequence of aerobic hyperthermophilic archaea, Pyrobaculum aerophilum YKB31 and YKB32.</title>
        <authorList>
            <person name="Mochizuki T."/>
            <person name="Berliner A.J."/>
            <person name="Yoshida-Takashima Y."/>
            <person name="Takaki Y."/>
            <person name="Nunoura T."/>
            <person name="Takai K."/>
        </authorList>
    </citation>
    <scope>NUCLEOTIDE SEQUENCE [LARGE SCALE GENOMIC DNA]</scope>
    <source>
        <strain evidence="1 2">YKB32</strain>
    </source>
</reference>
<dbReference type="OrthoDB" id="27742at2157"/>
<proteinExistence type="predicted"/>
<accession>A0A371R0N6</accession>
<dbReference type="Proteomes" id="UP000256877">
    <property type="component" value="Unassembled WGS sequence"/>
</dbReference>